<comment type="caution">
    <text evidence="2">The sequence shown here is derived from an EMBL/GenBank/DDBJ whole genome shotgun (WGS) entry which is preliminary data.</text>
</comment>
<sequence>MLRRSRTAFVGFSSHQVQPVQFPERNRSHLSTFTKTLGGRKVRLRPLGCSHRNRRISSTKSSIATTVSIARPAHDEDPAAAHLGISDVEDIASYNWLEKPTPTILVPGIPPVWSVPKITPRLLPDVGKRVRYIDENADRYPWSPLEPLVQAVTATHPDFDFNGLDIVTDRRPIRQVLEWATGKSKGFQFGVEVVRNTAFFIRTEKRARETIRSGMFRGYRRAFEQSYFKIPLYAQDSTAHYAMIRYRLGTLKALICSTLDGYLPEEVSGHDTLASRGTHGQADMANFRSSISHLPRAPSIKDTPTGAKFGCDPRQKGGSPFGPLRTLNAFKV</sequence>
<protein>
    <submittedName>
        <fullName evidence="2">Uncharacterized protein</fullName>
    </submittedName>
</protein>
<dbReference type="PANTHER" id="PTHR35179:SF2">
    <property type="entry name" value="START DOMAIN-CONTAINING PROTEIN"/>
    <property type="match status" value="1"/>
</dbReference>
<dbReference type="Proteomes" id="UP000606974">
    <property type="component" value="Unassembled WGS sequence"/>
</dbReference>
<dbReference type="EMBL" id="JAACFV010000060">
    <property type="protein sequence ID" value="KAF7507996.1"/>
    <property type="molecule type" value="Genomic_DNA"/>
</dbReference>
<dbReference type="OrthoDB" id="5393654at2759"/>
<evidence type="ECO:0000313" key="2">
    <source>
        <dbReference type="EMBL" id="KAF7507996.1"/>
    </source>
</evidence>
<dbReference type="AlphaFoldDB" id="A0A8H7AJ53"/>
<proteinExistence type="predicted"/>
<keyword evidence="3" id="KW-1185">Reference proteome</keyword>
<name>A0A8H7AJ53_9EURO</name>
<evidence type="ECO:0000256" key="1">
    <source>
        <dbReference type="SAM" id="MobiDB-lite"/>
    </source>
</evidence>
<evidence type="ECO:0000313" key="3">
    <source>
        <dbReference type="Proteomes" id="UP000606974"/>
    </source>
</evidence>
<organism evidence="2 3">
    <name type="scientific">Endocarpon pusillum</name>
    <dbReference type="NCBI Taxonomy" id="364733"/>
    <lineage>
        <taxon>Eukaryota</taxon>
        <taxon>Fungi</taxon>
        <taxon>Dikarya</taxon>
        <taxon>Ascomycota</taxon>
        <taxon>Pezizomycotina</taxon>
        <taxon>Eurotiomycetes</taxon>
        <taxon>Chaetothyriomycetidae</taxon>
        <taxon>Verrucariales</taxon>
        <taxon>Verrucariaceae</taxon>
        <taxon>Endocarpon</taxon>
    </lineage>
</organism>
<feature type="region of interest" description="Disordered" evidence="1">
    <location>
        <begin position="295"/>
        <end position="322"/>
    </location>
</feature>
<accession>A0A8H7AJ53</accession>
<gene>
    <name evidence="2" type="ORF">GJ744_009893</name>
</gene>
<reference evidence="2" key="1">
    <citation type="submission" date="2020-02" db="EMBL/GenBank/DDBJ databases">
        <authorList>
            <person name="Palmer J.M."/>
        </authorList>
    </citation>
    <scope>NUCLEOTIDE SEQUENCE</scope>
    <source>
        <strain evidence="2">EPUS1.4</strain>
        <tissue evidence="2">Thallus</tissue>
    </source>
</reference>
<dbReference type="PANTHER" id="PTHR35179">
    <property type="entry name" value="PROTEIN CBG02620"/>
    <property type="match status" value="1"/>
</dbReference>